<accession>A0A8J9V120</accession>
<feature type="domain" description="Ig-like" evidence="16">
    <location>
        <begin position="222"/>
        <end position="321"/>
    </location>
</feature>
<dbReference type="GO" id="GO:0007411">
    <property type="term" value="P:axon guidance"/>
    <property type="evidence" value="ECO:0007669"/>
    <property type="project" value="TreeGrafter"/>
</dbReference>
<protein>
    <recommendedName>
        <fullName evidence="14">Hemolin</fullName>
    </recommendedName>
</protein>
<keyword evidence="6" id="KW-0677">Repeat</keyword>
<feature type="domain" description="Ig-like" evidence="16">
    <location>
        <begin position="24"/>
        <end position="112"/>
    </location>
</feature>
<dbReference type="GO" id="GO:0098632">
    <property type="term" value="F:cell-cell adhesion mediator activity"/>
    <property type="evidence" value="ECO:0007669"/>
    <property type="project" value="TreeGrafter"/>
</dbReference>
<keyword evidence="4" id="KW-0812">Transmembrane</keyword>
<evidence type="ECO:0000256" key="12">
    <source>
        <dbReference type="ARBA" id="ARBA00023319"/>
    </source>
</evidence>
<dbReference type="InterPro" id="IPR013098">
    <property type="entry name" value="Ig_I-set"/>
</dbReference>
<sequence>MLQVCLILAVSALCASQPVEPNLPILKEVPAEVNFRVPDRGDLVLNCATIQSDDHVKYSWLKDGKPFSPRPDIKQQEKEGTLIFKNPVDSDEGQYQCLAQSDFGVATSRAINVKKYFIEKPKVELKKHKPIDGKTYQLECNIPKSYPKPEITWAIKSGGEFNPVKGAKFTISPEGTLYFASVNKEDVGVDKTYVCLGETPASDDAVPLAEHVLEDIVPDNGPKDHEVVKQYVSNEVTAKVGESIYLYCIYGGDPLAHPDWFKDGKDVNNDSKDRVTRYNRSVGKRLIIKDVWASDEGEYTCTVNNEIGKLQKSTMRLKVVSEPKLFINVVPKMVVKAGEDVTIPCQVTGTPLPKITWTRNTEALPSKAVLKESSNGNISISDMSIHGVQKDDGGYYGCRARNEYGEVYVETLLYVL</sequence>
<keyword evidence="7" id="KW-0130">Cell adhesion</keyword>
<dbReference type="SMART" id="SM00408">
    <property type="entry name" value="IGc2"/>
    <property type="match status" value="4"/>
</dbReference>
<feature type="signal peptide" evidence="15">
    <location>
        <begin position="1"/>
        <end position="16"/>
    </location>
</feature>
<evidence type="ECO:0000256" key="15">
    <source>
        <dbReference type="SAM" id="SignalP"/>
    </source>
</evidence>
<dbReference type="OrthoDB" id="6244967at2759"/>
<dbReference type="Gene3D" id="2.60.40.10">
    <property type="entry name" value="Immunoglobulins"/>
    <property type="match status" value="4"/>
</dbReference>
<dbReference type="InterPro" id="IPR036179">
    <property type="entry name" value="Ig-like_dom_sf"/>
</dbReference>
<evidence type="ECO:0000256" key="2">
    <source>
        <dbReference type="ARBA" id="ARBA00004613"/>
    </source>
</evidence>
<feature type="domain" description="Ig-like" evidence="16">
    <location>
        <begin position="121"/>
        <end position="195"/>
    </location>
</feature>
<evidence type="ECO:0000256" key="3">
    <source>
        <dbReference type="ARBA" id="ARBA00022525"/>
    </source>
</evidence>
<comment type="similarity">
    <text evidence="13">Belongs to the hemolin family.</text>
</comment>
<keyword evidence="18" id="KW-1185">Reference proteome</keyword>
<keyword evidence="11" id="KW-0325">Glycoprotein</keyword>
<feature type="domain" description="Ig-like" evidence="16">
    <location>
        <begin position="323"/>
        <end position="414"/>
    </location>
</feature>
<dbReference type="GO" id="GO:0070593">
    <property type="term" value="P:dendrite self-avoidance"/>
    <property type="evidence" value="ECO:0007669"/>
    <property type="project" value="TreeGrafter"/>
</dbReference>
<feature type="chain" id="PRO_5035425969" description="Hemolin" evidence="15">
    <location>
        <begin position="17"/>
        <end position="416"/>
    </location>
</feature>
<gene>
    <name evidence="17" type="ORF">BINO364_LOCUS15198</name>
</gene>
<dbReference type="PROSITE" id="PS50835">
    <property type="entry name" value="IG_LIKE"/>
    <property type="match status" value="4"/>
</dbReference>
<dbReference type="Pfam" id="PF13927">
    <property type="entry name" value="Ig_3"/>
    <property type="match status" value="1"/>
</dbReference>
<evidence type="ECO:0000256" key="4">
    <source>
        <dbReference type="ARBA" id="ARBA00022692"/>
    </source>
</evidence>
<evidence type="ECO:0000256" key="8">
    <source>
        <dbReference type="ARBA" id="ARBA00022989"/>
    </source>
</evidence>
<dbReference type="InterPro" id="IPR003598">
    <property type="entry name" value="Ig_sub2"/>
</dbReference>
<keyword evidence="9" id="KW-0472">Membrane</keyword>
<dbReference type="GO" id="GO:0005886">
    <property type="term" value="C:plasma membrane"/>
    <property type="evidence" value="ECO:0007669"/>
    <property type="project" value="TreeGrafter"/>
</dbReference>
<feature type="non-terminal residue" evidence="17">
    <location>
        <position position="416"/>
    </location>
</feature>
<dbReference type="Pfam" id="PF07679">
    <property type="entry name" value="I-set"/>
    <property type="match status" value="2"/>
</dbReference>
<evidence type="ECO:0000256" key="5">
    <source>
        <dbReference type="ARBA" id="ARBA00022729"/>
    </source>
</evidence>
<dbReference type="FunFam" id="2.60.40.10:FF:000032">
    <property type="entry name" value="palladin isoform X1"/>
    <property type="match status" value="1"/>
</dbReference>
<name>A0A8J9V120_9NEOP</name>
<dbReference type="InterPro" id="IPR013783">
    <property type="entry name" value="Ig-like_fold"/>
</dbReference>
<reference evidence="17" key="1">
    <citation type="submission" date="2021-12" db="EMBL/GenBank/DDBJ databases">
        <authorList>
            <person name="Martin H S."/>
        </authorList>
    </citation>
    <scope>NUCLEOTIDE SEQUENCE</scope>
</reference>
<keyword evidence="12" id="KW-0393">Immunoglobulin domain</keyword>
<keyword evidence="8" id="KW-1133">Transmembrane helix</keyword>
<evidence type="ECO:0000259" key="16">
    <source>
        <dbReference type="PROSITE" id="PS50835"/>
    </source>
</evidence>
<dbReference type="InterPro" id="IPR003599">
    <property type="entry name" value="Ig_sub"/>
</dbReference>
<dbReference type="GO" id="GO:0005576">
    <property type="term" value="C:extracellular region"/>
    <property type="evidence" value="ECO:0007669"/>
    <property type="project" value="UniProtKB-SubCell"/>
</dbReference>
<evidence type="ECO:0000256" key="9">
    <source>
        <dbReference type="ARBA" id="ARBA00023136"/>
    </source>
</evidence>
<keyword evidence="3" id="KW-0964">Secreted</keyword>
<evidence type="ECO:0000256" key="6">
    <source>
        <dbReference type="ARBA" id="ARBA00022737"/>
    </source>
</evidence>
<evidence type="ECO:0000313" key="18">
    <source>
        <dbReference type="Proteomes" id="UP000838878"/>
    </source>
</evidence>
<dbReference type="PANTHER" id="PTHR10075:SF103">
    <property type="entry name" value="ROUNDABOUT HOMOLOG 4"/>
    <property type="match status" value="1"/>
</dbReference>
<evidence type="ECO:0000256" key="14">
    <source>
        <dbReference type="ARBA" id="ARBA00068688"/>
    </source>
</evidence>
<evidence type="ECO:0000256" key="13">
    <source>
        <dbReference type="ARBA" id="ARBA00061228"/>
    </source>
</evidence>
<dbReference type="Proteomes" id="UP000838878">
    <property type="component" value="Chromosome 8"/>
</dbReference>
<evidence type="ECO:0000256" key="10">
    <source>
        <dbReference type="ARBA" id="ARBA00023157"/>
    </source>
</evidence>
<evidence type="ECO:0000256" key="11">
    <source>
        <dbReference type="ARBA" id="ARBA00023180"/>
    </source>
</evidence>
<dbReference type="AlphaFoldDB" id="A0A8J9V120"/>
<proteinExistence type="inferred from homology"/>
<evidence type="ECO:0000256" key="1">
    <source>
        <dbReference type="ARBA" id="ARBA00004167"/>
    </source>
</evidence>
<dbReference type="FunFam" id="2.60.40.10:FF:000017">
    <property type="entry name" value="Down syndrome cell adhesion molecule b"/>
    <property type="match status" value="1"/>
</dbReference>
<evidence type="ECO:0000256" key="7">
    <source>
        <dbReference type="ARBA" id="ARBA00022889"/>
    </source>
</evidence>
<keyword evidence="10" id="KW-1015">Disulfide bond</keyword>
<dbReference type="GO" id="GO:0030424">
    <property type="term" value="C:axon"/>
    <property type="evidence" value="ECO:0007669"/>
    <property type="project" value="TreeGrafter"/>
</dbReference>
<dbReference type="PANTHER" id="PTHR10075">
    <property type="entry name" value="BASIGIN RELATED"/>
    <property type="match status" value="1"/>
</dbReference>
<comment type="subcellular location">
    <subcellularLocation>
        <location evidence="1">Membrane</location>
        <topology evidence="1">Single-pass membrane protein</topology>
    </subcellularLocation>
    <subcellularLocation>
        <location evidence="2">Secreted</location>
    </subcellularLocation>
</comment>
<dbReference type="SUPFAM" id="SSF48726">
    <property type="entry name" value="Immunoglobulin"/>
    <property type="match status" value="4"/>
</dbReference>
<organism evidence="17 18">
    <name type="scientific">Brenthis ino</name>
    <name type="common">lesser marbled fritillary</name>
    <dbReference type="NCBI Taxonomy" id="405034"/>
    <lineage>
        <taxon>Eukaryota</taxon>
        <taxon>Metazoa</taxon>
        <taxon>Ecdysozoa</taxon>
        <taxon>Arthropoda</taxon>
        <taxon>Hexapoda</taxon>
        <taxon>Insecta</taxon>
        <taxon>Pterygota</taxon>
        <taxon>Neoptera</taxon>
        <taxon>Endopterygota</taxon>
        <taxon>Lepidoptera</taxon>
        <taxon>Glossata</taxon>
        <taxon>Ditrysia</taxon>
        <taxon>Papilionoidea</taxon>
        <taxon>Nymphalidae</taxon>
        <taxon>Heliconiinae</taxon>
        <taxon>Argynnini</taxon>
        <taxon>Brenthis</taxon>
    </lineage>
</organism>
<keyword evidence="5 15" id="KW-0732">Signal</keyword>
<dbReference type="InterPro" id="IPR007110">
    <property type="entry name" value="Ig-like_dom"/>
</dbReference>
<dbReference type="GO" id="GO:0007156">
    <property type="term" value="P:homophilic cell adhesion via plasma membrane adhesion molecules"/>
    <property type="evidence" value="ECO:0007669"/>
    <property type="project" value="TreeGrafter"/>
</dbReference>
<dbReference type="EMBL" id="OV170228">
    <property type="protein sequence ID" value="CAH0730191.1"/>
    <property type="molecule type" value="Genomic_DNA"/>
</dbReference>
<dbReference type="SMART" id="SM00409">
    <property type="entry name" value="IG"/>
    <property type="match status" value="4"/>
</dbReference>
<evidence type="ECO:0000313" key="17">
    <source>
        <dbReference type="EMBL" id="CAH0730191.1"/>
    </source>
</evidence>